<dbReference type="STRING" id="71717.A0A4Y7T8E9"/>
<dbReference type="PROSITE" id="PS01358">
    <property type="entry name" value="ZF_RANBP2_1"/>
    <property type="match status" value="2"/>
</dbReference>
<dbReference type="InterPro" id="IPR027417">
    <property type="entry name" value="P-loop_NTPase"/>
</dbReference>
<keyword evidence="8" id="KW-1185">Reference proteome</keyword>
<dbReference type="Pfam" id="PF13086">
    <property type="entry name" value="AAA_11"/>
    <property type="match status" value="1"/>
</dbReference>
<feature type="region of interest" description="Disordered" evidence="5">
    <location>
        <begin position="1814"/>
        <end position="1953"/>
    </location>
</feature>
<feature type="compositionally biased region" description="Polar residues" evidence="5">
    <location>
        <begin position="1589"/>
        <end position="1605"/>
    </location>
</feature>
<dbReference type="GO" id="GO:0008270">
    <property type="term" value="F:zinc ion binding"/>
    <property type="evidence" value="ECO:0007669"/>
    <property type="project" value="UniProtKB-KW"/>
</dbReference>
<feature type="compositionally biased region" description="Low complexity" evidence="5">
    <location>
        <begin position="47"/>
        <end position="92"/>
    </location>
</feature>
<feature type="compositionally biased region" description="Basic and acidic residues" evidence="5">
    <location>
        <begin position="1884"/>
        <end position="1932"/>
    </location>
</feature>
<dbReference type="Pfam" id="PF13087">
    <property type="entry name" value="AAA_12"/>
    <property type="match status" value="1"/>
</dbReference>
<dbReference type="GO" id="GO:0004386">
    <property type="term" value="F:helicase activity"/>
    <property type="evidence" value="ECO:0007669"/>
    <property type="project" value="InterPro"/>
</dbReference>
<keyword evidence="2 4" id="KW-0863">Zinc-finger</keyword>
<feature type="compositionally biased region" description="Low complexity" evidence="5">
    <location>
        <begin position="1519"/>
        <end position="1538"/>
    </location>
</feature>
<dbReference type="SUPFAM" id="SSF52540">
    <property type="entry name" value="P-loop containing nucleoside triphosphate hydrolases"/>
    <property type="match status" value="1"/>
</dbReference>
<feature type="compositionally biased region" description="Low complexity" evidence="5">
    <location>
        <begin position="1819"/>
        <end position="1832"/>
    </location>
</feature>
<dbReference type="EMBL" id="QPFP01000023">
    <property type="protein sequence ID" value="TEB30456.1"/>
    <property type="molecule type" value="Genomic_DNA"/>
</dbReference>
<dbReference type="CDD" id="cd18808">
    <property type="entry name" value="SF1_C_Upf1"/>
    <property type="match status" value="1"/>
</dbReference>
<feature type="compositionally biased region" description="Low complexity" evidence="5">
    <location>
        <begin position="1987"/>
        <end position="1997"/>
    </location>
</feature>
<dbReference type="Gene3D" id="3.40.50.300">
    <property type="entry name" value="P-loop containing nucleotide triphosphate hydrolases"/>
    <property type="match status" value="2"/>
</dbReference>
<feature type="compositionally biased region" description="Gly residues" evidence="5">
    <location>
        <begin position="1281"/>
        <end position="1299"/>
    </location>
</feature>
<feature type="region of interest" description="Disordered" evidence="5">
    <location>
        <begin position="1972"/>
        <end position="2096"/>
    </location>
</feature>
<dbReference type="InterPro" id="IPR036443">
    <property type="entry name" value="Znf_RanBP2_sf"/>
</dbReference>
<protein>
    <recommendedName>
        <fullName evidence="6">RanBP2-type domain-containing protein</fullName>
    </recommendedName>
</protein>
<dbReference type="SMART" id="SM00547">
    <property type="entry name" value="ZnF_RBZ"/>
    <property type="match status" value="2"/>
</dbReference>
<feature type="region of interest" description="Disordered" evidence="5">
    <location>
        <begin position="43"/>
        <end position="111"/>
    </location>
</feature>
<dbReference type="Proteomes" id="UP000298030">
    <property type="component" value="Unassembled WGS sequence"/>
</dbReference>
<dbReference type="PANTHER" id="PTHR10887:SF495">
    <property type="entry name" value="HELICASE SENATAXIN ISOFORM X1-RELATED"/>
    <property type="match status" value="1"/>
</dbReference>
<evidence type="ECO:0000313" key="7">
    <source>
        <dbReference type="EMBL" id="TEB30456.1"/>
    </source>
</evidence>
<evidence type="ECO:0000313" key="8">
    <source>
        <dbReference type="Proteomes" id="UP000298030"/>
    </source>
</evidence>
<comment type="caution">
    <text evidence="7">The sequence shown here is derived from an EMBL/GenBank/DDBJ whole genome shotgun (WGS) entry which is preliminary data.</text>
</comment>
<feature type="region of interest" description="Disordered" evidence="5">
    <location>
        <begin position="1428"/>
        <end position="1551"/>
    </location>
</feature>
<feature type="region of interest" description="Disordered" evidence="5">
    <location>
        <begin position="1564"/>
        <end position="1619"/>
    </location>
</feature>
<dbReference type="InterPro" id="IPR001876">
    <property type="entry name" value="Znf_RanBP2"/>
</dbReference>
<feature type="compositionally biased region" description="Basic and acidic residues" evidence="5">
    <location>
        <begin position="1998"/>
        <end position="2012"/>
    </location>
</feature>
<feature type="compositionally biased region" description="Low complexity" evidence="5">
    <location>
        <begin position="1840"/>
        <end position="1870"/>
    </location>
</feature>
<feature type="compositionally biased region" description="Polar residues" evidence="5">
    <location>
        <begin position="1542"/>
        <end position="1551"/>
    </location>
</feature>
<evidence type="ECO:0000256" key="5">
    <source>
        <dbReference type="SAM" id="MobiDB-lite"/>
    </source>
</evidence>
<evidence type="ECO:0000256" key="3">
    <source>
        <dbReference type="ARBA" id="ARBA00022833"/>
    </source>
</evidence>
<dbReference type="InterPro" id="IPR045055">
    <property type="entry name" value="DNA2/NAM7-like"/>
</dbReference>
<accession>A0A4Y7T8E9</accession>
<feature type="region of interest" description="Disordered" evidence="5">
    <location>
        <begin position="1719"/>
        <end position="1750"/>
    </location>
</feature>
<dbReference type="PANTHER" id="PTHR10887">
    <property type="entry name" value="DNA2/NAM7 HELICASE FAMILY"/>
    <property type="match status" value="1"/>
</dbReference>
<reference evidence="7 8" key="1">
    <citation type="journal article" date="2019" name="Nat. Ecol. Evol.">
        <title>Megaphylogeny resolves global patterns of mushroom evolution.</title>
        <authorList>
            <person name="Varga T."/>
            <person name="Krizsan K."/>
            <person name="Foldi C."/>
            <person name="Dima B."/>
            <person name="Sanchez-Garcia M."/>
            <person name="Sanchez-Ramirez S."/>
            <person name="Szollosi G.J."/>
            <person name="Szarkandi J.G."/>
            <person name="Papp V."/>
            <person name="Albert L."/>
            <person name="Andreopoulos W."/>
            <person name="Angelini C."/>
            <person name="Antonin V."/>
            <person name="Barry K.W."/>
            <person name="Bougher N.L."/>
            <person name="Buchanan P."/>
            <person name="Buyck B."/>
            <person name="Bense V."/>
            <person name="Catcheside P."/>
            <person name="Chovatia M."/>
            <person name="Cooper J."/>
            <person name="Damon W."/>
            <person name="Desjardin D."/>
            <person name="Finy P."/>
            <person name="Geml J."/>
            <person name="Haridas S."/>
            <person name="Hughes K."/>
            <person name="Justo A."/>
            <person name="Karasinski D."/>
            <person name="Kautmanova I."/>
            <person name="Kiss B."/>
            <person name="Kocsube S."/>
            <person name="Kotiranta H."/>
            <person name="LaButti K.M."/>
            <person name="Lechner B.E."/>
            <person name="Liimatainen K."/>
            <person name="Lipzen A."/>
            <person name="Lukacs Z."/>
            <person name="Mihaltcheva S."/>
            <person name="Morgado L.N."/>
            <person name="Niskanen T."/>
            <person name="Noordeloos M.E."/>
            <person name="Ohm R.A."/>
            <person name="Ortiz-Santana B."/>
            <person name="Ovrebo C."/>
            <person name="Racz N."/>
            <person name="Riley R."/>
            <person name="Savchenko A."/>
            <person name="Shiryaev A."/>
            <person name="Soop K."/>
            <person name="Spirin V."/>
            <person name="Szebenyi C."/>
            <person name="Tomsovsky M."/>
            <person name="Tulloss R.E."/>
            <person name="Uehling J."/>
            <person name="Grigoriev I.V."/>
            <person name="Vagvolgyi C."/>
            <person name="Papp T."/>
            <person name="Martin F.M."/>
            <person name="Miettinen O."/>
            <person name="Hibbett D.S."/>
            <person name="Nagy L.G."/>
        </authorList>
    </citation>
    <scope>NUCLEOTIDE SEQUENCE [LARGE SCALE GENOMIC DNA]</scope>
    <source>
        <strain evidence="7 8">FP101781</strain>
    </source>
</reference>
<name>A0A4Y7T8E9_COPMI</name>
<dbReference type="InterPro" id="IPR041677">
    <property type="entry name" value="DNA2/NAM7_AAA_11"/>
</dbReference>
<feature type="region of interest" description="Disordered" evidence="5">
    <location>
        <begin position="1241"/>
        <end position="1312"/>
    </location>
</feature>
<organism evidence="7 8">
    <name type="scientific">Coprinellus micaceus</name>
    <name type="common">Glistening ink-cap mushroom</name>
    <name type="synonym">Coprinus micaceus</name>
    <dbReference type="NCBI Taxonomy" id="71717"/>
    <lineage>
        <taxon>Eukaryota</taxon>
        <taxon>Fungi</taxon>
        <taxon>Dikarya</taxon>
        <taxon>Basidiomycota</taxon>
        <taxon>Agaricomycotina</taxon>
        <taxon>Agaricomycetes</taxon>
        <taxon>Agaricomycetidae</taxon>
        <taxon>Agaricales</taxon>
        <taxon>Agaricineae</taxon>
        <taxon>Psathyrellaceae</taxon>
        <taxon>Coprinellus</taxon>
    </lineage>
</organism>
<sequence length="2167" mass="232642">MRSRRLGTAEEHKAAVLQAELEGEYEAALRYYSGSEYDFGSYPPYPSSSTSPYSSPGAGPSRLNSTSKPTWSTSPPWTSRSKPSTSTSTSPTYAIRKHRSPDKILPGPPDNSRQTLWDWRLWFSRRKGAVARGLMGPKPRETETENVVELSPNGKAKQKKEKVKERQMFVRRRKPDVLQLEEGEEWYEEVEEYKRHFLPAIDAEQREDEAILNERLSTWTLKRLKEEGYALTEMGAFWQTKLIFRETNREFCYRPRGRAWRTPVRVLLSRSDPLHEIPLRGSVVNKTLTQIRICFNERLPEIADGVWRLDVGRPGLVFDRMRAAVLGLGVDMGDLLQTEENERQHKALAPPPPTSITTFSRRDSAPTIYEVMADSQQDAERTTWHEFILHGTALRDVLLRGFRSGSVRYKDKGDATVDDHDGVKSPTVLEGIDENVGDAISMRDPVEQELYREEERRKNAGVFADDQRIQSWVRRYSMSPPMVMEGDMALPGMNESQVKAMACMIGNRVSLVQGPPGTGKTKTIIQTLKLLKQHFAVPYPILVCTYTNVAVDNLVEGFAASGLTPLRVGFGPAIRPSVIQHSLHHKLEIHPRNAELKLLVEEEKKFGETVEELSSRVRATEAELVAYVKGRGGIGRDVFHPHLTLDGTQGKKVSSTGKQARLEATLRNLRAGLVKKTKAFGALKGKMYAIQQEMLKEVVGGAEVICSTCITAATSSLGVVDFPVVFLDEASMCTEPASLIPVMKGCKHLALIGDHKQLPPVIVSQEAQEIGLGVSLFERLTREGGTPSIMLDTQYRMHPSISSFPAAEFYRGTVRDGTVDESGRVSKELEPPRSVYLRALDLSTPTQMVEGSSSLDPGDLNPSDEVLEVKEAEVLGECVEGEEIKNAPSVIFLDHAGKETTRDRSRVNLKEAHIITSVVVDLLLSNPELRGSDIGIIAPYVAQISLLTRLFNSDAKLRDEFRERLGDTRYMQLAGIEIKTVDGFEGREKEVIVFSTVRNNGQGQIGFLADRRRLNVGLTRAKRALFVVGSIQTLGQGKLGGEGEAGGKARTSKGAESWRRYARYLVDRGLVVLRARCPPQRPASMWDELPAPMAAETLDIASYLSSNPPNPRTQFRLGDWICARGHCAAHNFGRNLNCIGCGCPRSASFAPSATSSSLLSSNVGLQNTASPFAPALGQNTAFSNAMERAMNDQIFYSALPLILNATPPLKILTSSHVQQSQTPGPVDLAHLSSQFAGLTFPPQQQQRSASSSHHGLGHPPSSSSQHGAPSSHHQGPHSVMGPGGGGHQGVTGGAHGGGLPPKPSHPLLTPSGRAFAIGGRVQNVSSDPLAPCIMYWPDNEPFPEQAQIRPSNVVGGVAPPILNTGNRGPISHQPGDWICGKCNYLNWRRRKVCQTCLPYAEGNGDSISAAVQAERIALLTQVLSQASQGLTPSPSSHLSSSLLQPPNSAPALVTSMPMHGGPKEAHGGMGMGMPGTMGRSGTTGSLSPPQVRTRSSTTHLALGSHHHAPGSHAQGQLYSSSTSTTSQHPHLPSSSPHHAGIGSSSEQQQQHASLLNNLNVTAAAGSHHGHHGLGGGPMSHHHPLGPGFASTSRDGQGNLNATAGGSSAPHGFQGNDSQAQGLFGLGGNYQLQASSHLHDGMGAIPSAQSSLGLGGGLGVQGRVQRSRSQVSLHGANVTGGLGGLGGGLGGMVERGSSPMIYQTGSSTTSTPLTANINLPPSSSSGLHPLASNASNAGSLLHPGGATRTGRATTMSLGHLQQLANQQQQAFLGSQQQQHQGTYGLHARCSSGCTHRKEHHLQTVPQTIVESELYSTGPVPGAFSHPPSSAASSVTGNSRRGSASSGHGPSVSVSPAPSVRRGSGSVAGSEGQQHLYETQGQQRRGGQEERDGRQGVYDHGREAGERDQRRSDLRKSFPVLDDREGSSPAHRELYSTSQPSHHHSTQHYSSSQEISVHAPAPLLPSFLQDMVSSQDMQDAPGYSPPSLSPASASASETSSEPHEAESASEEGHSVESSVDSQHPVRPADLERRQSTARMVPSRPRVSSGSTDEEGNKPGVERSIWRVGVEEDVSLSRKSPPEGIRSVTGTFTPTTPSPFANITPTYAPSPNPFVPSTHLGLPRSGGSSAASSPSPFATPFAATPTAFGGNGHGHANAAAVGIIGMGRLR</sequence>
<dbReference type="OrthoDB" id="6513042at2759"/>
<feature type="compositionally biased region" description="Low complexity" evidence="5">
    <location>
        <begin position="1243"/>
        <end position="1280"/>
    </location>
</feature>
<proteinExistence type="predicted"/>
<keyword evidence="1" id="KW-0479">Metal-binding</keyword>
<evidence type="ECO:0000256" key="1">
    <source>
        <dbReference type="ARBA" id="ARBA00022723"/>
    </source>
</evidence>
<evidence type="ECO:0000256" key="2">
    <source>
        <dbReference type="ARBA" id="ARBA00022771"/>
    </source>
</evidence>
<dbReference type="PROSITE" id="PS50199">
    <property type="entry name" value="ZF_RANBP2_2"/>
    <property type="match status" value="1"/>
</dbReference>
<feature type="compositionally biased region" description="Polar residues" evidence="5">
    <location>
        <begin position="1485"/>
        <end position="1499"/>
    </location>
</feature>
<feature type="compositionally biased region" description="Low complexity" evidence="5">
    <location>
        <begin position="1719"/>
        <end position="1731"/>
    </location>
</feature>
<feature type="compositionally biased region" description="Low complexity" evidence="5">
    <location>
        <begin position="1430"/>
        <end position="1452"/>
    </location>
</feature>
<dbReference type="SUPFAM" id="SSF90209">
    <property type="entry name" value="Ran binding protein zinc finger-like"/>
    <property type="match status" value="2"/>
</dbReference>
<feature type="compositionally biased region" description="Low complexity" evidence="5">
    <location>
        <begin position="2086"/>
        <end position="2096"/>
    </location>
</feature>
<feature type="compositionally biased region" description="Basic and acidic residues" evidence="5">
    <location>
        <begin position="2052"/>
        <end position="2062"/>
    </location>
</feature>
<keyword evidence="3" id="KW-0862">Zinc</keyword>
<evidence type="ECO:0000259" key="6">
    <source>
        <dbReference type="PROSITE" id="PS50199"/>
    </source>
</evidence>
<evidence type="ECO:0000256" key="4">
    <source>
        <dbReference type="PROSITE-ProRule" id="PRU00322"/>
    </source>
</evidence>
<dbReference type="InterPro" id="IPR047187">
    <property type="entry name" value="SF1_C_Upf1"/>
</dbReference>
<gene>
    <name evidence="7" type="ORF">FA13DRAFT_1792443</name>
</gene>
<dbReference type="InterPro" id="IPR041679">
    <property type="entry name" value="DNA2/NAM7-like_C"/>
</dbReference>
<dbReference type="Gene3D" id="4.10.1060.10">
    <property type="entry name" value="Zinc finger, RanBP2-type"/>
    <property type="match status" value="2"/>
</dbReference>
<feature type="domain" description="RanBP2-type" evidence="6">
    <location>
        <begin position="1116"/>
        <end position="1147"/>
    </location>
</feature>